<proteinExistence type="predicted"/>
<feature type="chain" id="PRO_5023942129" evidence="1">
    <location>
        <begin position="21"/>
        <end position="211"/>
    </location>
</feature>
<dbReference type="PANTHER" id="PTHR46274:SF9">
    <property type="entry name" value="PHOSPHATIDYLGLYCEROPHOSPHATE PHOSPHATASE PTPMT1"/>
    <property type="match status" value="1"/>
</dbReference>
<organism evidence="2 3">
    <name type="scientific">Eragrostis curvula</name>
    <name type="common">weeping love grass</name>
    <dbReference type="NCBI Taxonomy" id="38414"/>
    <lineage>
        <taxon>Eukaryota</taxon>
        <taxon>Viridiplantae</taxon>
        <taxon>Streptophyta</taxon>
        <taxon>Embryophyta</taxon>
        <taxon>Tracheophyta</taxon>
        <taxon>Spermatophyta</taxon>
        <taxon>Magnoliopsida</taxon>
        <taxon>Liliopsida</taxon>
        <taxon>Poales</taxon>
        <taxon>Poaceae</taxon>
        <taxon>PACMAD clade</taxon>
        <taxon>Chloridoideae</taxon>
        <taxon>Eragrostideae</taxon>
        <taxon>Eragrostidinae</taxon>
        <taxon>Eragrostis</taxon>
    </lineage>
</organism>
<dbReference type="EMBL" id="RWGY01000011">
    <property type="protein sequence ID" value="TVU30680.1"/>
    <property type="molecule type" value="Genomic_DNA"/>
</dbReference>
<dbReference type="OrthoDB" id="2007979at2759"/>
<feature type="non-terminal residue" evidence="2">
    <location>
        <position position="1"/>
    </location>
</feature>
<evidence type="ECO:0000313" key="3">
    <source>
        <dbReference type="Proteomes" id="UP000324897"/>
    </source>
</evidence>
<sequence>MWVPASVAFCIVFAVTPPFGYPTTRTVVVAGGSGGGGLVVEGGAGEDGLAVGGGTFGLAVGGGADEDGLAVGLAPTRTSRMCQMRRMRSSEAVQGGRKRHHRAPAGWRARAGRAIVVVLPLLCSPLGFVASFPCQHFADFVQHVLLGGVPFPSDILRLKELGVCGVAHGIENLVLPTRDYLYAPSIKDLCKAADFIHNGRIMFFLGELCEM</sequence>
<name>A0A5J9V5W7_9POAL</name>
<keyword evidence="1" id="KW-0732">Signal</keyword>
<gene>
    <name evidence="2" type="ORF">EJB05_22314</name>
</gene>
<accession>A0A5J9V5W7</accession>
<dbReference type="AlphaFoldDB" id="A0A5J9V5W7"/>
<reference evidence="2 3" key="1">
    <citation type="journal article" date="2019" name="Sci. Rep.">
        <title>A high-quality genome of Eragrostis curvula grass provides insights into Poaceae evolution and supports new strategies to enhance forage quality.</title>
        <authorList>
            <person name="Carballo J."/>
            <person name="Santos B.A.C.M."/>
            <person name="Zappacosta D."/>
            <person name="Garbus I."/>
            <person name="Selva J.P."/>
            <person name="Gallo C.A."/>
            <person name="Diaz A."/>
            <person name="Albertini E."/>
            <person name="Caccamo M."/>
            <person name="Echenique V."/>
        </authorList>
    </citation>
    <scope>NUCLEOTIDE SEQUENCE [LARGE SCALE GENOMIC DNA]</scope>
    <source>
        <strain evidence="3">cv. Victoria</strain>
        <tissue evidence="2">Leaf</tissue>
    </source>
</reference>
<evidence type="ECO:0000313" key="2">
    <source>
        <dbReference type="EMBL" id="TVU30680.1"/>
    </source>
</evidence>
<evidence type="ECO:0000256" key="1">
    <source>
        <dbReference type="SAM" id="SignalP"/>
    </source>
</evidence>
<dbReference type="Gramene" id="TVU30680">
    <property type="protein sequence ID" value="TVU30680"/>
    <property type="gene ID" value="EJB05_22314"/>
</dbReference>
<dbReference type="PANTHER" id="PTHR46274">
    <property type="entry name" value="PHOSPHATIDYLINOSITOL PHOSPHATASE"/>
    <property type="match status" value="1"/>
</dbReference>
<keyword evidence="3" id="KW-1185">Reference proteome</keyword>
<dbReference type="Proteomes" id="UP000324897">
    <property type="component" value="Chromosome 1"/>
</dbReference>
<feature type="signal peptide" evidence="1">
    <location>
        <begin position="1"/>
        <end position="20"/>
    </location>
</feature>
<protein>
    <submittedName>
        <fullName evidence="2">Uncharacterized protein</fullName>
    </submittedName>
</protein>
<comment type="caution">
    <text evidence="2">The sequence shown here is derived from an EMBL/GenBank/DDBJ whole genome shotgun (WGS) entry which is preliminary data.</text>
</comment>